<evidence type="ECO:0000313" key="9">
    <source>
        <dbReference type="Proteomes" id="UP001499959"/>
    </source>
</evidence>
<sequence length="227" mass="25114">MLSRLPPVTKALLLANVLVYVLQLLLPNDYLAPLKLWPIALDDDPFSPTASFMPWQLVTYAFMHGDPLHIAMNLICLLMFGAELESFWGSRRFLVFYTVCVVGAGLCQVAVATLMLAQNGWLYTSLGASGGVFGLLAGYAMEFPNHRVGLLFLPVMIKARTLVAIFAVAQLLLAFSGLDTGEAHFAHLGGMLFGWLMIRRWRRPRPPDAPTPKPGPKKRPSHLRVVK</sequence>
<feature type="compositionally biased region" description="Basic residues" evidence="5">
    <location>
        <begin position="215"/>
        <end position="227"/>
    </location>
</feature>
<dbReference type="GO" id="GO:0006508">
    <property type="term" value="P:proteolysis"/>
    <property type="evidence" value="ECO:0007669"/>
    <property type="project" value="UniProtKB-KW"/>
</dbReference>
<dbReference type="SUPFAM" id="SSF144091">
    <property type="entry name" value="Rhomboid-like"/>
    <property type="match status" value="1"/>
</dbReference>
<comment type="caution">
    <text evidence="8">The sequence shown here is derived from an EMBL/GenBank/DDBJ whole genome shotgun (WGS) entry which is preliminary data.</text>
</comment>
<feature type="region of interest" description="Disordered" evidence="5">
    <location>
        <begin position="205"/>
        <end position="227"/>
    </location>
</feature>
<feature type="transmembrane region" description="Helical" evidence="6">
    <location>
        <begin position="7"/>
        <end position="26"/>
    </location>
</feature>
<dbReference type="PANTHER" id="PTHR43066">
    <property type="entry name" value="RHOMBOID-RELATED PROTEIN"/>
    <property type="match status" value="1"/>
</dbReference>
<feature type="transmembrane region" description="Helical" evidence="6">
    <location>
        <begin position="181"/>
        <end position="198"/>
    </location>
</feature>
<dbReference type="InterPro" id="IPR035952">
    <property type="entry name" value="Rhomboid-like_sf"/>
</dbReference>
<reference evidence="9" key="1">
    <citation type="journal article" date="2019" name="Int. J. Syst. Evol. Microbiol.">
        <title>The Global Catalogue of Microorganisms (GCM) 10K type strain sequencing project: providing services to taxonomists for standard genome sequencing and annotation.</title>
        <authorList>
            <consortium name="The Broad Institute Genomics Platform"/>
            <consortium name="The Broad Institute Genome Sequencing Center for Infectious Disease"/>
            <person name="Wu L."/>
            <person name="Ma J."/>
        </authorList>
    </citation>
    <scope>NUCLEOTIDE SEQUENCE [LARGE SCALE GENOMIC DNA]</scope>
    <source>
        <strain evidence="9">JCM 18204</strain>
    </source>
</reference>
<protein>
    <submittedName>
        <fullName evidence="8">Rhomboid family intramembrane serine protease</fullName>
    </submittedName>
</protein>
<accession>A0ABP9AKP5</accession>
<dbReference type="GO" id="GO:0008233">
    <property type="term" value="F:peptidase activity"/>
    <property type="evidence" value="ECO:0007669"/>
    <property type="project" value="UniProtKB-KW"/>
</dbReference>
<keyword evidence="9" id="KW-1185">Reference proteome</keyword>
<feature type="transmembrane region" description="Helical" evidence="6">
    <location>
        <begin position="148"/>
        <end position="175"/>
    </location>
</feature>
<evidence type="ECO:0000259" key="7">
    <source>
        <dbReference type="Pfam" id="PF01694"/>
    </source>
</evidence>
<keyword evidence="2 6" id="KW-0812">Transmembrane</keyword>
<evidence type="ECO:0000256" key="2">
    <source>
        <dbReference type="ARBA" id="ARBA00022692"/>
    </source>
</evidence>
<evidence type="ECO:0000256" key="5">
    <source>
        <dbReference type="SAM" id="MobiDB-lite"/>
    </source>
</evidence>
<evidence type="ECO:0000256" key="4">
    <source>
        <dbReference type="ARBA" id="ARBA00023136"/>
    </source>
</evidence>
<dbReference type="SMART" id="SM01160">
    <property type="entry name" value="DUF1751"/>
    <property type="match status" value="1"/>
</dbReference>
<feature type="transmembrane region" description="Helical" evidence="6">
    <location>
        <begin position="94"/>
        <end position="115"/>
    </location>
</feature>
<comment type="subcellular location">
    <subcellularLocation>
        <location evidence="1">Membrane</location>
        <topology evidence="1">Multi-pass membrane protein</topology>
    </subcellularLocation>
</comment>
<keyword evidence="8" id="KW-0378">Hydrolase</keyword>
<organism evidence="8 9">
    <name type="scientific">Lysobacter hankyongensis</name>
    <dbReference type="NCBI Taxonomy" id="1176535"/>
    <lineage>
        <taxon>Bacteria</taxon>
        <taxon>Pseudomonadati</taxon>
        <taxon>Pseudomonadota</taxon>
        <taxon>Gammaproteobacteria</taxon>
        <taxon>Lysobacterales</taxon>
        <taxon>Lysobacteraceae</taxon>
        <taxon>Lysobacter</taxon>
    </lineage>
</organism>
<feature type="domain" description="Peptidase S54 rhomboid" evidence="7">
    <location>
        <begin position="53"/>
        <end position="198"/>
    </location>
</feature>
<evidence type="ECO:0000256" key="6">
    <source>
        <dbReference type="SAM" id="Phobius"/>
    </source>
</evidence>
<evidence type="ECO:0000256" key="3">
    <source>
        <dbReference type="ARBA" id="ARBA00022989"/>
    </source>
</evidence>
<feature type="transmembrane region" description="Helical" evidence="6">
    <location>
        <begin position="57"/>
        <end position="82"/>
    </location>
</feature>
<keyword evidence="8" id="KW-0645">Protease</keyword>
<dbReference type="PANTHER" id="PTHR43066:SF11">
    <property type="entry name" value="PEPTIDASE S54 RHOMBOID DOMAIN-CONTAINING PROTEIN"/>
    <property type="match status" value="1"/>
</dbReference>
<dbReference type="Pfam" id="PF01694">
    <property type="entry name" value="Rhomboid"/>
    <property type="match status" value="1"/>
</dbReference>
<name>A0ABP9AKP5_9GAMM</name>
<evidence type="ECO:0000256" key="1">
    <source>
        <dbReference type="ARBA" id="ARBA00004141"/>
    </source>
</evidence>
<keyword evidence="3 6" id="KW-1133">Transmembrane helix</keyword>
<dbReference type="Proteomes" id="UP001499959">
    <property type="component" value="Unassembled WGS sequence"/>
</dbReference>
<keyword evidence="4 6" id="KW-0472">Membrane</keyword>
<dbReference type="RefSeq" id="WP_345301473.1">
    <property type="nucleotide sequence ID" value="NZ_BAABJE010000001.1"/>
</dbReference>
<dbReference type="EMBL" id="BAABJE010000001">
    <property type="protein sequence ID" value="GAA4781710.1"/>
    <property type="molecule type" value="Genomic_DNA"/>
</dbReference>
<proteinExistence type="predicted"/>
<dbReference type="InterPro" id="IPR022764">
    <property type="entry name" value="Peptidase_S54_rhomboid_dom"/>
</dbReference>
<evidence type="ECO:0000313" key="8">
    <source>
        <dbReference type="EMBL" id="GAA4781710.1"/>
    </source>
</evidence>
<feature type="transmembrane region" description="Helical" evidence="6">
    <location>
        <begin position="121"/>
        <end position="141"/>
    </location>
</feature>
<dbReference type="Gene3D" id="1.20.1540.10">
    <property type="entry name" value="Rhomboid-like"/>
    <property type="match status" value="1"/>
</dbReference>
<gene>
    <name evidence="8" type="ORF">GCM10023307_02690</name>
</gene>